<name>A0A6A4SX73_SCOMX</name>
<dbReference type="EMBL" id="VEVO01000010">
    <property type="protein sequence ID" value="KAF0036490.1"/>
    <property type="molecule type" value="Genomic_DNA"/>
</dbReference>
<protein>
    <submittedName>
        <fullName evidence="2">Uncharacterized protein</fullName>
    </submittedName>
</protein>
<evidence type="ECO:0000313" key="3">
    <source>
        <dbReference type="Proteomes" id="UP000438429"/>
    </source>
</evidence>
<keyword evidence="1" id="KW-1133">Transmembrane helix</keyword>
<sequence>MPQSDHTGARRKRDFLPVKLPWMIPLGFPRTKTERVQGLATEESAVSVVTCMWNIGGSGPLPVKFPSPVMAGPAQKCSPVYSNPLCVLLLVASLLCVFTGFASSQPRYLDDIEILAKGSRATVYPFDSSLDLLLPVHARDNNDDSDYPIPVESVTDVILKLVKSQKECQRFFWCFHPMRVAVKCKTLYLQTFLPTKLTIIVAKCTHLLFLMTVIQDVERTKLKQIWYHHHHNNKHHLH</sequence>
<keyword evidence="1" id="KW-0812">Transmembrane</keyword>
<reference evidence="2 3" key="1">
    <citation type="submission" date="2019-06" db="EMBL/GenBank/DDBJ databases">
        <title>Draft genomes of female and male turbot (Scophthalmus maximus).</title>
        <authorList>
            <person name="Xu H."/>
            <person name="Xu X.-W."/>
            <person name="Shao C."/>
            <person name="Chen S."/>
        </authorList>
    </citation>
    <scope>NUCLEOTIDE SEQUENCE [LARGE SCALE GENOMIC DNA]</scope>
    <source>
        <strain evidence="2">Ysfricsl-2016a</strain>
        <tissue evidence="2">Blood</tissue>
    </source>
</reference>
<dbReference type="Proteomes" id="UP000438429">
    <property type="component" value="Unassembled WGS sequence"/>
</dbReference>
<feature type="transmembrane region" description="Helical" evidence="1">
    <location>
        <begin position="80"/>
        <end position="102"/>
    </location>
</feature>
<evidence type="ECO:0000313" key="2">
    <source>
        <dbReference type="EMBL" id="KAF0036490.1"/>
    </source>
</evidence>
<keyword evidence="1" id="KW-0472">Membrane</keyword>
<organism evidence="2 3">
    <name type="scientific">Scophthalmus maximus</name>
    <name type="common">Turbot</name>
    <name type="synonym">Psetta maxima</name>
    <dbReference type="NCBI Taxonomy" id="52904"/>
    <lineage>
        <taxon>Eukaryota</taxon>
        <taxon>Metazoa</taxon>
        <taxon>Chordata</taxon>
        <taxon>Craniata</taxon>
        <taxon>Vertebrata</taxon>
        <taxon>Euteleostomi</taxon>
        <taxon>Actinopterygii</taxon>
        <taxon>Neopterygii</taxon>
        <taxon>Teleostei</taxon>
        <taxon>Neoteleostei</taxon>
        <taxon>Acanthomorphata</taxon>
        <taxon>Carangaria</taxon>
        <taxon>Pleuronectiformes</taxon>
        <taxon>Pleuronectoidei</taxon>
        <taxon>Scophthalmidae</taxon>
        <taxon>Scophthalmus</taxon>
    </lineage>
</organism>
<comment type="caution">
    <text evidence="2">The sequence shown here is derived from an EMBL/GenBank/DDBJ whole genome shotgun (WGS) entry which is preliminary data.</text>
</comment>
<dbReference type="AlphaFoldDB" id="A0A6A4SX73"/>
<evidence type="ECO:0000256" key="1">
    <source>
        <dbReference type="SAM" id="Phobius"/>
    </source>
</evidence>
<proteinExistence type="predicted"/>
<gene>
    <name evidence="2" type="ORF">F2P81_011802</name>
</gene>
<accession>A0A6A4SX73</accession>